<dbReference type="OrthoDB" id="5829794at2"/>
<dbReference type="Gene3D" id="2.10.109.10">
    <property type="entry name" value="Umud Fragment, subunit A"/>
    <property type="match status" value="1"/>
</dbReference>
<evidence type="ECO:0000259" key="1">
    <source>
        <dbReference type="Pfam" id="PF07022"/>
    </source>
</evidence>
<dbReference type="RefSeq" id="WP_012276415.1">
    <property type="nucleotide sequence ID" value="NC_010334.1"/>
</dbReference>
<proteinExistence type="predicted"/>
<dbReference type="InterPro" id="IPR010982">
    <property type="entry name" value="Lambda_DNA-bd_dom_sf"/>
</dbReference>
<evidence type="ECO:0000313" key="2">
    <source>
        <dbReference type="EMBL" id="ABZ75874.1"/>
    </source>
</evidence>
<feature type="domain" description="Bacteriophage CI repressor N-terminal" evidence="1">
    <location>
        <begin position="29"/>
        <end position="89"/>
    </location>
</feature>
<dbReference type="CDD" id="cd00093">
    <property type="entry name" value="HTH_XRE"/>
    <property type="match status" value="1"/>
</dbReference>
<keyword evidence="3" id="KW-1185">Reference proteome</keyword>
<organism evidence="2 3">
    <name type="scientific">Shewanella halifaxensis (strain HAW-EB4)</name>
    <dbReference type="NCBI Taxonomy" id="458817"/>
    <lineage>
        <taxon>Bacteria</taxon>
        <taxon>Pseudomonadati</taxon>
        <taxon>Pseudomonadota</taxon>
        <taxon>Gammaproteobacteria</taxon>
        <taxon>Alteromonadales</taxon>
        <taxon>Shewanellaceae</taxon>
        <taxon>Shewanella</taxon>
    </lineage>
</organism>
<dbReference type="AlphaFoldDB" id="B0TKS2"/>
<sequence length="229" mass="25780">MQTFSKVNNAKFRIPLSTIPTYDGGRTLVDRLVRLFGVKNRLELATLLGITSGTIATWQTRNSTPYELLIRIHLATGVPMEYLCFSSEDDIPDVMKFAKSKVPEYKDGSVTVAAENHLLPAVKIFAIENGVLAFESKFSVDNSFIKYFGISLENDFAVRDSGHIKFINSNEKVVTKGSYLFSVNNNYQIGELRQLPDGQTYFYDEGEKYQINEETTKIHGKVVSILESI</sequence>
<dbReference type="EMBL" id="CP000931">
    <property type="protein sequence ID" value="ABZ75874.1"/>
    <property type="molecule type" value="Genomic_DNA"/>
</dbReference>
<dbReference type="KEGG" id="shl:Shal_1306"/>
<dbReference type="Gene3D" id="1.10.260.40">
    <property type="entry name" value="lambda repressor-like DNA-binding domains"/>
    <property type="match status" value="1"/>
</dbReference>
<dbReference type="GO" id="GO:0045892">
    <property type="term" value="P:negative regulation of DNA-templated transcription"/>
    <property type="evidence" value="ECO:0007669"/>
    <property type="project" value="InterPro"/>
</dbReference>
<dbReference type="HOGENOM" id="CLU_079055_1_0_6"/>
<dbReference type="InterPro" id="IPR010744">
    <property type="entry name" value="Phage_CI_N"/>
</dbReference>
<dbReference type="Proteomes" id="UP000001317">
    <property type="component" value="Chromosome"/>
</dbReference>
<accession>B0TKS2</accession>
<dbReference type="STRING" id="458817.Shal_1306"/>
<dbReference type="eggNOG" id="COG2932">
    <property type="taxonomic scope" value="Bacteria"/>
</dbReference>
<dbReference type="GO" id="GO:0003677">
    <property type="term" value="F:DNA binding"/>
    <property type="evidence" value="ECO:0007669"/>
    <property type="project" value="InterPro"/>
</dbReference>
<protein>
    <submittedName>
        <fullName evidence="2">CI repressor</fullName>
    </submittedName>
</protein>
<gene>
    <name evidence="2" type="ordered locus">Shal_1306</name>
</gene>
<dbReference type="InterPro" id="IPR001387">
    <property type="entry name" value="Cro/C1-type_HTH"/>
</dbReference>
<reference evidence="2" key="1">
    <citation type="submission" date="2008-01" db="EMBL/GenBank/DDBJ databases">
        <title>Complete sequence of Shewanella halifaxensis HAW-EB4.</title>
        <authorList>
            <consortium name="US DOE Joint Genome Institute"/>
            <person name="Copeland A."/>
            <person name="Lucas S."/>
            <person name="Lapidus A."/>
            <person name="Glavina del Rio T."/>
            <person name="Dalin E."/>
            <person name="Tice H."/>
            <person name="Bruce D."/>
            <person name="Goodwin L."/>
            <person name="Pitluck S."/>
            <person name="Sims D."/>
            <person name="Brettin T."/>
            <person name="Detter J.C."/>
            <person name="Han C."/>
            <person name="Kuske C.R."/>
            <person name="Schmutz J."/>
            <person name="Larimer F."/>
            <person name="Land M."/>
            <person name="Hauser L."/>
            <person name="Kyrpides N."/>
            <person name="Kim E."/>
            <person name="Zhao J.-S."/>
            <person name="Richardson P."/>
        </authorList>
    </citation>
    <scope>NUCLEOTIDE SEQUENCE [LARGE SCALE GENOMIC DNA]</scope>
    <source>
        <strain evidence="2">HAW-EB4</strain>
    </source>
</reference>
<name>B0TKS2_SHEHH</name>
<dbReference type="Pfam" id="PF07022">
    <property type="entry name" value="Phage_CI_repr"/>
    <property type="match status" value="1"/>
</dbReference>
<evidence type="ECO:0000313" key="3">
    <source>
        <dbReference type="Proteomes" id="UP000001317"/>
    </source>
</evidence>